<keyword evidence="3" id="KW-1133">Transmembrane helix</keyword>
<accession>A0A375IEQ9</accession>
<keyword evidence="3 5" id="KW-0812">Transmembrane</keyword>
<feature type="transmembrane region" description="Helical" evidence="3">
    <location>
        <begin position="175"/>
        <end position="192"/>
    </location>
</feature>
<dbReference type="InterPro" id="IPR000045">
    <property type="entry name" value="Prepilin_IV_endopep_pep"/>
</dbReference>
<dbReference type="GO" id="GO:0005886">
    <property type="term" value="C:plasma membrane"/>
    <property type="evidence" value="ECO:0007669"/>
    <property type="project" value="TreeGrafter"/>
</dbReference>
<dbReference type="PRINTS" id="PR00864">
    <property type="entry name" value="PREPILNPTASE"/>
</dbReference>
<evidence type="ECO:0000313" key="5">
    <source>
        <dbReference type="EMBL" id="SPK73254.1"/>
    </source>
</evidence>
<feature type="transmembrane region" description="Helical" evidence="3">
    <location>
        <begin position="76"/>
        <end position="94"/>
    </location>
</feature>
<comment type="similarity">
    <text evidence="1 2">Belongs to the peptidase A24 family.</text>
</comment>
<dbReference type="Pfam" id="PF01478">
    <property type="entry name" value="Peptidase_A24"/>
    <property type="match status" value="1"/>
</dbReference>
<evidence type="ECO:0000256" key="2">
    <source>
        <dbReference type="RuleBase" id="RU003793"/>
    </source>
</evidence>
<gene>
    <name evidence="5" type="primary">fppA</name>
    <name evidence="5" type="ORF">CT19425_90358</name>
</gene>
<evidence type="ECO:0000256" key="3">
    <source>
        <dbReference type="SAM" id="Phobius"/>
    </source>
</evidence>
<dbReference type="InterPro" id="IPR014032">
    <property type="entry name" value="Peptidase_A24A_bac"/>
</dbReference>
<dbReference type="InterPro" id="IPR050882">
    <property type="entry name" value="Prepilin_peptidase/N-MTase"/>
</dbReference>
<protein>
    <submittedName>
        <fullName evidence="5">PREPILIN PEPTIDASE TRANSMEMBRANE PROTEIN</fullName>
        <ecNumber evidence="5">3.4.23.43</ecNumber>
    </submittedName>
</protein>
<feature type="transmembrane region" description="Helical" evidence="3">
    <location>
        <begin position="48"/>
        <end position="70"/>
    </location>
</feature>
<keyword evidence="3" id="KW-0472">Membrane</keyword>
<name>A0A375IEQ9_9BURK</name>
<reference evidence="5 6" key="1">
    <citation type="submission" date="2018-01" db="EMBL/GenBank/DDBJ databases">
        <authorList>
            <person name="Gaut B.S."/>
            <person name="Morton B.R."/>
            <person name="Clegg M.T."/>
            <person name="Duvall M.R."/>
        </authorList>
    </citation>
    <scope>NUCLEOTIDE SEQUENCE [LARGE SCALE GENOMIC DNA]</scope>
    <source>
        <strain evidence="5">Cupriavidus taiwanensis LMG 19425</strain>
    </source>
</reference>
<keyword evidence="5" id="KW-0378">Hydrolase</keyword>
<organism evidence="5 6">
    <name type="scientific">Cupriavidus taiwanensis</name>
    <dbReference type="NCBI Taxonomy" id="164546"/>
    <lineage>
        <taxon>Bacteria</taxon>
        <taxon>Pseudomonadati</taxon>
        <taxon>Pseudomonadota</taxon>
        <taxon>Betaproteobacteria</taxon>
        <taxon>Burkholderiales</taxon>
        <taxon>Burkholderiaceae</taxon>
        <taxon>Cupriavidus</taxon>
    </lineage>
</organism>
<dbReference type="PANTHER" id="PTHR30487">
    <property type="entry name" value="TYPE 4 PREPILIN-LIKE PROTEINS LEADER PEPTIDE-PROCESSING ENZYME"/>
    <property type="match status" value="1"/>
</dbReference>
<evidence type="ECO:0000256" key="1">
    <source>
        <dbReference type="ARBA" id="ARBA00005801"/>
    </source>
</evidence>
<dbReference type="PANTHER" id="PTHR30487:SF0">
    <property type="entry name" value="PREPILIN LEADER PEPTIDASE_N-METHYLTRANSFERASE-RELATED"/>
    <property type="match status" value="1"/>
</dbReference>
<dbReference type="GO" id="GO:0006465">
    <property type="term" value="P:signal peptide processing"/>
    <property type="evidence" value="ECO:0007669"/>
    <property type="project" value="TreeGrafter"/>
</dbReference>
<dbReference type="EC" id="3.4.23.43" evidence="5"/>
<dbReference type="EMBL" id="LT991976">
    <property type="protein sequence ID" value="SPK73254.1"/>
    <property type="molecule type" value="Genomic_DNA"/>
</dbReference>
<evidence type="ECO:0000259" key="4">
    <source>
        <dbReference type="Pfam" id="PF01478"/>
    </source>
</evidence>
<proteinExistence type="inferred from homology"/>
<feature type="domain" description="Prepilin type IV endopeptidase peptidase" evidence="4">
    <location>
        <begin position="32"/>
        <end position="133"/>
    </location>
</feature>
<feature type="transmembrane region" description="Helical" evidence="3">
    <location>
        <begin position="20"/>
        <end position="41"/>
    </location>
</feature>
<dbReference type="GO" id="GO:0004190">
    <property type="term" value="F:aspartic-type endopeptidase activity"/>
    <property type="evidence" value="ECO:0007669"/>
    <property type="project" value="UniProtKB-EC"/>
</dbReference>
<evidence type="ECO:0000313" key="6">
    <source>
        <dbReference type="Proteomes" id="UP000255505"/>
    </source>
</evidence>
<dbReference type="AlphaFoldDB" id="A0A375IEQ9"/>
<dbReference type="Proteomes" id="UP000255505">
    <property type="component" value="Chromosome I"/>
</dbReference>
<dbReference type="Gene3D" id="1.20.120.1220">
    <property type="match status" value="1"/>
</dbReference>
<sequence>MHRTNGLAAIQTFRPDAMQSATLATLVGPITIGIVSTAAAIDLDRRRIPNWLTFGAWLAALPMQAAIHGMAAGSLAWLYGWAAGLALFLPFYLLRGMAAGDVKLMAAVGAWLGAGMVPKIALATWLIGGVWALTLLLLTGQARATLSRVGHMLLSMAVHHRAAPTQAQASTSAGSLPYGVAIAAGTLAMLFTST</sequence>